<dbReference type="InterPro" id="IPR029063">
    <property type="entry name" value="SAM-dependent_MTases_sf"/>
</dbReference>
<keyword evidence="1" id="KW-0489">Methyltransferase</keyword>
<dbReference type="GO" id="GO:0008168">
    <property type="term" value="F:methyltransferase activity"/>
    <property type="evidence" value="ECO:0007669"/>
    <property type="project" value="UniProtKB-KW"/>
</dbReference>
<accession>A0A556MJ28</accession>
<dbReference type="Pfam" id="PF13489">
    <property type="entry name" value="Methyltransf_23"/>
    <property type="match status" value="1"/>
</dbReference>
<dbReference type="OrthoDB" id="3896938at2"/>
<comment type="caution">
    <text evidence="1">The sequence shown here is derived from an EMBL/GenBank/DDBJ whole genome shotgun (WGS) entry which is preliminary data.</text>
</comment>
<sequence length="290" mass="33481">MDIHKQCILCSSTALKPLTRYYERHSLVKCKKCSLVFAEKIPSTEELNRHYSAYSYDSHASISPSTMKSYSDLLDELEPFRSSNRLLDTGCGRGWFLIEAKKRGWEVYGTEYSETAVELCEKKGINMKHGQLNATLFESGYFDVVTSFEVIEHINNPREDLAHISSFLRTGGLFYCTTPNFNSIMRYYLKENYNVIEYPEHLTYYTKKTLSAAISGHSFRKMKFLSTGISLTRIQQSLGNVAKTHEISADEKLRENIGKKWPLHMTKTILNKLFTWTNTGMTLKAYYIKK</sequence>
<evidence type="ECO:0000313" key="2">
    <source>
        <dbReference type="Proteomes" id="UP000316008"/>
    </source>
</evidence>
<gene>
    <name evidence="1" type="ORF">FO442_17605</name>
</gene>
<dbReference type="Gene3D" id="3.40.50.150">
    <property type="entry name" value="Vaccinia Virus protein VP39"/>
    <property type="match status" value="1"/>
</dbReference>
<dbReference type="PANTHER" id="PTHR43861:SF6">
    <property type="entry name" value="METHYLTRANSFERASE TYPE 11"/>
    <property type="match status" value="1"/>
</dbReference>
<organism evidence="1 2">
    <name type="scientific">Fluviicola chungangensis</name>
    <dbReference type="NCBI Taxonomy" id="2597671"/>
    <lineage>
        <taxon>Bacteria</taxon>
        <taxon>Pseudomonadati</taxon>
        <taxon>Bacteroidota</taxon>
        <taxon>Flavobacteriia</taxon>
        <taxon>Flavobacteriales</taxon>
        <taxon>Crocinitomicaceae</taxon>
        <taxon>Fluviicola</taxon>
    </lineage>
</organism>
<dbReference type="EMBL" id="VLPL01000011">
    <property type="protein sequence ID" value="TSJ39872.1"/>
    <property type="molecule type" value="Genomic_DNA"/>
</dbReference>
<proteinExistence type="predicted"/>
<keyword evidence="2" id="KW-1185">Reference proteome</keyword>
<dbReference type="SUPFAM" id="SSF53335">
    <property type="entry name" value="S-adenosyl-L-methionine-dependent methyltransferases"/>
    <property type="match status" value="1"/>
</dbReference>
<reference evidence="1 2" key="1">
    <citation type="submission" date="2019-07" db="EMBL/GenBank/DDBJ databases">
        <authorList>
            <person name="Huq M.A."/>
        </authorList>
    </citation>
    <scope>NUCLEOTIDE SEQUENCE [LARGE SCALE GENOMIC DNA]</scope>
    <source>
        <strain evidence="1 2">MAH-3</strain>
    </source>
</reference>
<dbReference type="PANTHER" id="PTHR43861">
    <property type="entry name" value="TRANS-ACONITATE 2-METHYLTRANSFERASE-RELATED"/>
    <property type="match status" value="1"/>
</dbReference>
<protein>
    <submittedName>
        <fullName evidence="1">Class I SAM-dependent methyltransferase</fullName>
    </submittedName>
</protein>
<keyword evidence="1" id="KW-0808">Transferase</keyword>
<name>A0A556MJ28_9FLAO</name>
<dbReference type="GO" id="GO:0032259">
    <property type="term" value="P:methylation"/>
    <property type="evidence" value="ECO:0007669"/>
    <property type="project" value="UniProtKB-KW"/>
</dbReference>
<evidence type="ECO:0000313" key="1">
    <source>
        <dbReference type="EMBL" id="TSJ39872.1"/>
    </source>
</evidence>
<dbReference type="CDD" id="cd02440">
    <property type="entry name" value="AdoMet_MTases"/>
    <property type="match status" value="1"/>
</dbReference>
<dbReference type="AlphaFoldDB" id="A0A556MJ28"/>
<dbReference type="Proteomes" id="UP000316008">
    <property type="component" value="Unassembled WGS sequence"/>
</dbReference>